<dbReference type="Pfam" id="PF20150">
    <property type="entry name" value="2EXR"/>
    <property type="match status" value="1"/>
</dbReference>
<reference evidence="2 3" key="1">
    <citation type="submission" date="2014-04" db="EMBL/GenBank/DDBJ databases">
        <authorList>
            <consortium name="DOE Joint Genome Institute"/>
            <person name="Kuo A."/>
            <person name="Martino E."/>
            <person name="Perotto S."/>
            <person name="Kohler A."/>
            <person name="Nagy L.G."/>
            <person name="Floudas D."/>
            <person name="Copeland A."/>
            <person name="Barry K.W."/>
            <person name="Cichocki N."/>
            <person name="Veneault-Fourrey C."/>
            <person name="LaButti K."/>
            <person name="Lindquist E.A."/>
            <person name="Lipzen A."/>
            <person name="Lundell T."/>
            <person name="Morin E."/>
            <person name="Murat C."/>
            <person name="Sun H."/>
            <person name="Tunlid A."/>
            <person name="Henrissat B."/>
            <person name="Grigoriev I.V."/>
            <person name="Hibbett D.S."/>
            <person name="Martin F."/>
            <person name="Nordberg H.P."/>
            <person name="Cantor M.N."/>
            <person name="Hua S.X."/>
        </authorList>
    </citation>
    <scope>NUCLEOTIDE SEQUENCE [LARGE SCALE GENOMIC DNA]</scope>
    <source>
        <strain evidence="2 3">Zn</strain>
    </source>
</reference>
<accession>A0A0C3HD68</accession>
<dbReference type="Proteomes" id="UP000054321">
    <property type="component" value="Unassembled WGS sequence"/>
</dbReference>
<dbReference type="EMBL" id="KN832876">
    <property type="protein sequence ID" value="KIN01145.1"/>
    <property type="molecule type" value="Genomic_DNA"/>
</dbReference>
<evidence type="ECO:0000313" key="3">
    <source>
        <dbReference type="Proteomes" id="UP000054321"/>
    </source>
</evidence>
<evidence type="ECO:0000313" key="2">
    <source>
        <dbReference type="EMBL" id="KIN01145.1"/>
    </source>
</evidence>
<dbReference type="STRING" id="913774.A0A0C3HD68"/>
<evidence type="ECO:0000259" key="1">
    <source>
        <dbReference type="Pfam" id="PF20150"/>
    </source>
</evidence>
<sequence length="327" mass="38172">MHRPKAFNPPWIDYFTSPCPYYVNQYTMFTLFPNLPKELQLLIWSVVKSAPQVIHVTVSRKWETASAQELSGPTEQDPWFRIDNYKPPEMLHVCYDSRIQTLKSYLPAFPTQLARPIYMNFKRDRLHFTSHYTARCFYALTPYSSESAIHMDSLRHLSVYVPFEMQSKHFKIMCGQFSGLKTLYLMHRPTTRTRLDKYQFPLVLDPKKNTKFWEKYRPVITNPIYGRLERLENWQPPKLVVGSEEQWARKSDAASLGEPMDWSYTIDLPSLEFKPIYARVDPGLRSPALKISFGPRIVGGSMRRNLGGRSSDETIKAHLGGHKMVLK</sequence>
<dbReference type="PANTHER" id="PTHR35910">
    <property type="entry name" value="2EXR DOMAIN-CONTAINING PROTEIN"/>
    <property type="match status" value="1"/>
</dbReference>
<reference evidence="3" key="2">
    <citation type="submission" date="2015-01" db="EMBL/GenBank/DDBJ databases">
        <title>Evolutionary Origins and Diversification of the Mycorrhizal Mutualists.</title>
        <authorList>
            <consortium name="DOE Joint Genome Institute"/>
            <consortium name="Mycorrhizal Genomics Consortium"/>
            <person name="Kohler A."/>
            <person name="Kuo A."/>
            <person name="Nagy L.G."/>
            <person name="Floudas D."/>
            <person name="Copeland A."/>
            <person name="Barry K.W."/>
            <person name="Cichocki N."/>
            <person name="Veneault-Fourrey C."/>
            <person name="LaButti K."/>
            <person name="Lindquist E.A."/>
            <person name="Lipzen A."/>
            <person name="Lundell T."/>
            <person name="Morin E."/>
            <person name="Murat C."/>
            <person name="Riley R."/>
            <person name="Ohm R."/>
            <person name="Sun H."/>
            <person name="Tunlid A."/>
            <person name="Henrissat B."/>
            <person name="Grigoriev I.V."/>
            <person name="Hibbett D.S."/>
            <person name="Martin F."/>
        </authorList>
    </citation>
    <scope>NUCLEOTIDE SEQUENCE [LARGE SCALE GENOMIC DNA]</scope>
    <source>
        <strain evidence="3">Zn</strain>
    </source>
</reference>
<protein>
    <recommendedName>
        <fullName evidence="1">2EXR domain-containing protein</fullName>
    </recommendedName>
</protein>
<proteinExistence type="predicted"/>
<name>A0A0C3HD68_OIDMZ</name>
<organism evidence="2 3">
    <name type="scientific">Oidiodendron maius (strain Zn)</name>
    <dbReference type="NCBI Taxonomy" id="913774"/>
    <lineage>
        <taxon>Eukaryota</taxon>
        <taxon>Fungi</taxon>
        <taxon>Dikarya</taxon>
        <taxon>Ascomycota</taxon>
        <taxon>Pezizomycotina</taxon>
        <taxon>Leotiomycetes</taxon>
        <taxon>Leotiomycetes incertae sedis</taxon>
        <taxon>Myxotrichaceae</taxon>
        <taxon>Oidiodendron</taxon>
    </lineage>
</organism>
<gene>
    <name evidence="2" type="ORF">OIDMADRAFT_54283</name>
</gene>
<dbReference type="PANTHER" id="PTHR35910:SF6">
    <property type="entry name" value="2EXR DOMAIN-CONTAINING PROTEIN"/>
    <property type="match status" value="1"/>
</dbReference>
<keyword evidence="3" id="KW-1185">Reference proteome</keyword>
<feature type="domain" description="2EXR" evidence="1">
    <location>
        <begin position="29"/>
        <end position="126"/>
    </location>
</feature>
<dbReference type="HOGENOM" id="CLU_824061_0_0_1"/>
<dbReference type="InParanoid" id="A0A0C3HD68"/>
<dbReference type="InterPro" id="IPR045518">
    <property type="entry name" value="2EXR"/>
</dbReference>
<dbReference type="OrthoDB" id="3546385at2759"/>
<dbReference type="AlphaFoldDB" id="A0A0C3HD68"/>